<feature type="region of interest" description="Disordered" evidence="1">
    <location>
        <begin position="34"/>
        <end position="53"/>
    </location>
</feature>
<organism evidence="2">
    <name type="scientific">Anguilla anguilla</name>
    <name type="common">European freshwater eel</name>
    <name type="synonym">Muraena anguilla</name>
    <dbReference type="NCBI Taxonomy" id="7936"/>
    <lineage>
        <taxon>Eukaryota</taxon>
        <taxon>Metazoa</taxon>
        <taxon>Chordata</taxon>
        <taxon>Craniata</taxon>
        <taxon>Vertebrata</taxon>
        <taxon>Euteleostomi</taxon>
        <taxon>Actinopterygii</taxon>
        <taxon>Neopterygii</taxon>
        <taxon>Teleostei</taxon>
        <taxon>Anguilliformes</taxon>
        <taxon>Anguillidae</taxon>
        <taxon>Anguilla</taxon>
    </lineage>
</organism>
<dbReference type="EMBL" id="GBXM01040225">
    <property type="protein sequence ID" value="JAH68352.1"/>
    <property type="molecule type" value="Transcribed_RNA"/>
</dbReference>
<evidence type="ECO:0000313" key="2">
    <source>
        <dbReference type="EMBL" id="JAH68352.1"/>
    </source>
</evidence>
<dbReference type="AlphaFoldDB" id="A0A0E9URB1"/>
<reference evidence="2" key="2">
    <citation type="journal article" date="2015" name="Fish Shellfish Immunol.">
        <title>Early steps in the European eel (Anguilla anguilla)-Vibrio vulnificus interaction in the gills: Role of the RtxA13 toxin.</title>
        <authorList>
            <person name="Callol A."/>
            <person name="Pajuelo D."/>
            <person name="Ebbesson L."/>
            <person name="Teles M."/>
            <person name="MacKenzie S."/>
            <person name="Amaro C."/>
        </authorList>
    </citation>
    <scope>NUCLEOTIDE SEQUENCE</scope>
</reference>
<accession>A0A0E9URB1</accession>
<protein>
    <submittedName>
        <fullName evidence="2">Uncharacterized protein</fullName>
    </submittedName>
</protein>
<proteinExistence type="predicted"/>
<feature type="compositionally biased region" description="Polar residues" evidence="1">
    <location>
        <begin position="43"/>
        <end position="53"/>
    </location>
</feature>
<evidence type="ECO:0000256" key="1">
    <source>
        <dbReference type="SAM" id="MobiDB-lite"/>
    </source>
</evidence>
<sequence length="53" mass="5537">MVPRLPTSALHPAPLPLGQSTGPINCKLSHTWTRAGEGGVRPLQQSPLPNSGL</sequence>
<name>A0A0E9URB1_ANGAN</name>
<reference evidence="2" key="1">
    <citation type="submission" date="2014-11" db="EMBL/GenBank/DDBJ databases">
        <authorList>
            <person name="Amaro Gonzalez C."/>
        </authorList>
    </citation>
    <scope>NUCLEOTIDE SEQUENCE</scope>
</reference>
<feature type="region of interest" description="Disordered" evidence="1">
    <location>
        <begin position="1"/>
        <end position="24"/>
    </location>
</feature>